<comment type="caution">
    <text evidence="2">The sequence shown here is derived from an EMBL/GenBank/DDBJ whole genome shotgun (WGS) entry which is preliminary data.</text>
</comment>
<reference evidence="2 3" key="1">
    <citation type="journal article" date="2019" name="Commun. Biol.">
        <title>The bagworm genome reveals a unique fibroin gene that provides high tensile strength.</title>
        <authorList>
            <person name="Kono N."/>
            <person name="Nakamura H."/>
            <person name="Ohtoshi R."/>
            <person name="Tomita M."/>
            <person name="Numata K."/>
            <person name="Arakawa K."/>
        </authorList>
    </citation>
    <scope>NUCLEOTIDE SEQUENCE [LARGE SCALE GENOMIC DNA]</scope>
</reference>
<feature type="compositionally biased region" description="Basic and acidic residues" evidence="1">
    <location>
        <begin position="41"/>
        <end position="52"/>
    </location>
</feature>
<evidence type="ECO:0000256" key="1">
    <source>
        <dbReference type="SAM" id="MobiDB-lite"/>
    </source>
</evidence>
<dbReference type="AlphaFoldDB" id="A0A4C2A0P0"/>
<organism evidence="2 3">
    <name type="scientific">Eumeta variegata</name>
    <name type="common">Bagworm moth</name>
    <name type="synonym">Eumeta japonica</name>
    <dbReference type="NCBI Taxonomy" id="151549"/>
    <lineage>
        <taxon>Eukaryota</taxon>
        <taxon>Metazoa</taxon>
        <taxon>Ecdysozoa</taxon>
        <taxon>Arthropoda</taxon>
        <taxon>Hexapoda</taxon>
        <taxon>Insecta</taxon>
        <taxon>Pterygota</taxon>
        <taxon>Neoptera</taxon>
        <taxon>Endopterygota</taxon>
        <taxon>Lepidoptera</taxon>
        <taxon>Glossata</taxon>
        <taxon>Ditrysia</taxon>
        <taxon>Tineoidea</taxon>
        <taxon>Psychidae</taxon>
        <taxon>Oiketicinae</taxon>
        <taxon>Eumeta</taxon>
    </lineage>
</organism>
<protein>
    <submittedName>
        <fullName evidence="2">Uncharacterized protein</fullName>
    </submittedName>
</protein>
<feature type="region of interest" description="Disordered" evidence="1">
    <location>
        <begin position="30"/>
        <end position="66"/>
    </location>
</feature>
<sequence>MSSLSLIIRCRAIPGLVVSSQRYIQALMESHGSQTSKQRMVYREDHEEDSRHTNGTGRPPKKIRRATIDDVRRENVRNGHNGSRIIIIICL</sequence>
<proteinExistence type="predicted"/>
<keyword evidence="3" id="KW-1185">Reference proteome</keyword>
<gene>
    <name evidence="2" type="ORF">EVAR_99675_1</name>
</gene>
<name>A0A4C2A0P0_EUMVA</name>
<evidence type="ECO:0000313" key="3">
    <source>
        <dbReference type="Proteomes" id="UP000299102"/>
    </source>
</evidence>
<dbReference type="EMBL" id="BGZK01002485">
    <property type="protein sequence ID" value="GBP94296.1"/>
    <property type="molecule type" value="Genomic_DNA"/>
</dbReference>
<accession>A0A4C2A0P0</accession>
<evidence type="ECO:0000313" key="2">
    <source>
        <dbReference type="EMBL" id="GBP94296.1"/>
    </source>
</evidence>
<dbReference type="Proteomes" id="UP000299102">
    <property type="component" value="Unassembled WGS sequence"/>
</dbReference>